<comment type="caution">
    <text evidence="2">The sequence shown here is derived from an EMBL/GenBank/DDBJ whole genome shotgun (WGS) entry which is preliminary data.</text>
</comment>
<dbReference type="EMBL" id="JAOYFB010000002">
    <property type="protein sequence ID" value="KAK4006616.1"/>
    <property type="molecule type" value="Genomic_DNA"/>
</dbReference>
<evidence type="ECO:0000256" key="1">
    <source>
        <dbReference type="SAM" id="MobiDB-lite"/>
    </source>
</evidence>
<feature type="compositionally biased region" description="Basic residues" evidence="1">
    <location>
        <begin position="39"/>
        <end position="49"/>
    </location>
</feature>
<dbReference type="Proteomes" id="UP001234178">
    <property type="component" value="Unassembled WGS sequence"/>
</dbReference>
<feature type="compositionally biased region" description="Basic and acidic residues" evidence="1">
    <location>
        <begin position="1"/>
        <end position="12"/>
    </location>
</feature>
<sequence>MRPKQKGKEHAILDALSRLPVADPSADDEASAGDLSSSAHHHLIRRVRSICRATGETDEDVDDTAGPPPGSGTRGNT</sequence>
<reference evidence="2 3" key="1">
    <citation type="journal article" date="2023" name="Nucleic Acids Res.">
        <title>The hologenome of Daphnia magna reveals possible DNA methylation and microbiome-mediated evolution of the host genome.</title>
        <authorList>
            <person name="Chaturvedi A."/>
            <person name="Li X."/>
            <person name="Dhandapani V."/>
            <person name="Marshall H."/>
            <person name="Kissane S."/>
            <person name="Cuenca-Cambronero M."/>
            <person name="Asole G."/>
            <person name="Calvet F."/>
            <person name="Ruiz-Romero M."/>
            <person name="Marangio P."/>
            <person name="Guigo R."/>
            <person name="Rago D."/>
            <person name="Mirbahai L."/>
            <person name="Eastwood N."/>
            <person name="Colbourne J.K."/>
            <person name="Zhou J."/>
            <person name="Mallon E."/>
            <person name="Orsini L."/>
        </authorList>
    </citation>
    <scope>NUCLEOTIDE SEQUENCE [LARGE SCALE GENOMIC DNA]</scope>
    <source>
        <strain evidence="2">LRV0_1</strain>
    </source>
</reference>
<protein>
    <submittedName>
        <fullName evidence="2">Uncharacterized protein</fullName>
    </submittedName>
</protein>
<organism evidence="2 3">
    <name type="scientific">Daphnia magna</name>
    <dbReference type="NCBI Taxonomy" id="35525"/>
    <lineage>
        <taxon>Eukaryota</taxon>
        <taxon>Metazoa</taxon>
        <taxon>Ecdysozoa</taxon>
        <taxon>Arthropoda</taxon>
        <taxon>Crustacea</taxon>
        <taxon>Branchiopoda</taxon>
        <taxon>Diplostraca</taxon>
        <taxon>Cladocera</taxon>
        <taxon>Anomopoda</taxon>
        <taxon>Daphniidae</taxon>
        <taxon>Daphnia</taxon>
    </lineage>
</organism>
<feature type="region of interest" description="Disordered" evidence="1">
    <location>
        <begin position="1"/>
        <end position="77"/>
    </location>
</feature>
<evidence type="ECO:0000313" key="2">
    <source>
        <dbReference type="EMBL" id="KAK4006616.1"/>
    </source>
</evidence>
<name>A0ABQ9Z140_9CRUS</name>
<keyword evidence="3" id="KW-1185">Reference proteome</keyword>
<gene>
    <name evidence="2" type="ORF">OUZ56_011773</name>
</gene>
<accession>A0ABQ9Z140</accession>
<evidence type="ECO:0000313" key="3">
    <source>
        <dbReference type="Proteomes" id="UP001234178"/>
    </source>
</evidence>
<proteinExistence type="predicted"/>